<dbReference type="AlphaFoldDB" id="A0A813DBY8"/>
<dbReference type="InterPro" id="IPR032466">
    <property type="entry name" value="Metal_Hydrolase"/>
</dbReference>
<keyword evidence="7" id="KW-1185">Reference proteome</keyword>
<evidence type="ECO:0000313" key="7">
    <source>
        <dbReference type="Proteomes" id="UP000654075"/>
    </source>
</evidence>
<comment type="caution">
    <text evidence="6">The sequence shown here is derived from an EMBL/GenBank/DDBJ whole genome shotgun (WGS) entry which is preliminary data.</text>
</comment>
<dbReference type="PROSITE" id="PS01091">
    <property type="entry name" value="TATD_3"/>
    <property type="match status" value="1"/>
</dbReference>
<dbReference type="EMBL" id="CAJNNV010000608">
    <property type="protein sequence ID" value="CAE8583112.1"/>
    <property type="molecule type" value="Genomic_DNA"/>
</dbReference>
<protein>
    <submittedName>
        <fullName evidence="6">Uncharacterized protein</fullName>
    </submittedName>
</protein>
<gene>
    <name evidence="6" type="ORF">PGLA1383_LOCUS2099</name>
    <name evidence="5" type="ORF">PGLA1383_LOCUS270</name>
</gene>
<evidence type="ECO:0000256" key="3">
    <source>
        <dbReference type="ARBA" id="ARBA00022723"/>
    </source>
</evidence>
<dbReference type="Gene3D" id="3.20.20.140">
    <property type="entry name" value="Metal-dependent hydrolases"/>
    <property type="match status" value="1"/>
</dbReference>
<dbReference type="PANTHER" id="PTHR10060">
    <property type="entry name" value="TATD FAMILY DEOXYRIBONUCLEASE"/>
    <property type="match status" value="1"/>
</dbReference>
<evidence type="ECO:0000256" key="4">
    <source>
        <dbReference type="ARBA" id="ARBA00022801"/>
    </source>
</evidence>
<comment type="similarity">
    <text evidence="1">Belongs to the metallo-dependent hydrolases superfamily. TatD-type hydrolase family.</text>
</comment>
<evidence type="ECO:0000313" key="6">
    <source>
        <dbReference type="EMBL" id="CAE8583112.1"/>
    </source>
</evidence>
<accession>A0A813DBY8</accession>
<evidence type="ECO:0000256" key="1">
    <source>
        <dbReference type="ARBA" id="ARBA00009275"/>
    </source>
</evidence>
<dbReference type="InterPro" id="IPR001130">
    <property type="entry name" value="TatD-like"/>
</dbReference>
<keyword evidence="3" id="KW-0479">Metal-binding</keyword>
<dbReference type="SUPFAM" id="SSF51556">
    <property type="entry name" value="Metallo-dependent hydrolases"/>
    <property type="match status" value="1"/>
</dbReference>
<organism evidence="6 7">
    <name type="scientific">Polarella glacialis</name>
    <name type="common">Dinoflagellate</name>
    <dbReference type="NCBI Taxonomy" id="89957"/>
    <lineage>
        <taxon>Eukaryota</taxon>
        <taxon>Sar</taxon>
        <taxon>Alveolata</taxon>
        <taxon>Dinophyceae</taxon>
        <taxon>Suessiales</taxon>
        <taxon>Suessiaceae</taxon>
        <taxon>Polarella</taxon>
    </lineage>
</organism>
<dbReference type="CDD" id="cd01310">
    <property type="entry name" value="TatD_DNAse"/>
    <property type="match status" value="1"/>
</dbReference>
<dbReference type="InterPro" id="IPR018228">
    <property type="entry name" value="DNase_TatD-rel_CS"/>
</dbReference>
<dbReference type="GO" id="GO:0005829">
    <property type="term" value="C:cytosol"/>
    <property type="evidence" value="ECO:0007669"/>
    <property type="project" value="TreeGrafter"/>
</dbReference>
<keyword evidence="4" id="KW-0378">Hydrolase</keyword>
<dbReference type="PANTHER" id="PTHR10060:SF15">
    <property type="entry name" value="DEOXYRIBONUCLEASE TATDN1"/>
    <property type="match status" value="1"/>
</dbReference>
<name>A0A813DBY8_POLGL</name>
<reference evidence="6" key="1">
    <citation type="submission" date="2021-02" db="EMBL/GenBank/DDBJ databases">
        <authorList>
            <person name="Dougan E. K."/>
            <person name="Rhodes N."/>
            <person name="Thang M."/>
            <person name="Chan C."/>
        </authorList>
    </citation>
    <scope>NUCLEOTIDE SEQUENCE</scope>
</reference>
<sequence length="365" mass="39360">MSISSALADELASAMLGYARRAPATTPPATAVPVLQGALRSSSSSAAPLFDVGANMLDPMFQGEYREKPRHPADLPAVLSRGLAAGVRKIIITAGSLQESRDALALCRRHRAAAVEGDLWPTLCCTVGVHPTRCGEFEASSGGGPDAHLQALLEAGQAAGRELVVATGECGLDYERLEFCPRDVQLEYFELQLTGLAVPLGLPLFLHCRSGEAAQDMLWLLAKYRPSLPTPPGVVHSFDGSIEDARRFLELGFYIGLNGCSLRTPENLEVVKQLPSDRILLETDAPWCSIKASHAGHSFVKTHFEEVKKPEKFEEGKCVKDRCEPCHLRQVLEVVAGCRGADPEVLASEIAKSTDLVFFANRSGE</sequence>
<evidence type="ECO:0000313" key="5">
    <source>
        <dbReference type="EMBL" id="CAE8581241.1"/>
    </source>
</evidence>
<dbReference type="OrthoDB" id="6079689at2759"/>
<dbReference type="Proteomes" id="UP000654075">
    <property type="component" value="Unassembled WGS sequence"/>
</dbReference>
<keyword evidence="2" id="KW-0540">Nuclease</keyword>
<proteinExistence type="inferred from homology"/>
<dbReference type="OMA" id="YGGSQKH"/>
<dbReference type="InterPro" id="IPR050891">
    <property type="entry name" value="TatD-type_Hydrolase"/>
</dbReference>
<dbReference type="GO" id="GO:0046872">
    <property type="term" value="F:metal ion binding"/>
    <property type="evidence" value="ECO:0007669"/>
    <property type="project" value="UniProtKB-KW"/>
</dbReference>
<dbReference type="Pfam" id="PF01026">
    <property type="entry name" value="TatD_DNase"/>
    <property type="match status" value="1"/>
</dbReference>
<dbReference type="EMBL" id="CAJNNV010000051">
    <property type="protein sequence ID" value="CAE8581241.1"/>
    <property type="molecule type" value="Genomic_DNA"/>
</dbReference>
<evidence type="ECO:0000256" key="2">
    <source>
        <dbReference type="ARBA" id="ARBA00022722"/>
    </source>
</evidence>
<dbReference type="GO" id="GO:0008296">
    <property type="term" value="F:3'-5'-DNA exonuclease activity"/>
    <property type="evidence" value="ECO:0007669"/>
    <property type="project" value="TreeGrafter"/>
</dbReference>